<dbReference type="AlphaFoldDB" id="A0A4R2H3A3"/>
<gene>
    <name evidence="2" type="ORF">EV652_11335</name>
</gene>
<dbReference type="Proteomes" id="UP000294508">
    <property type="component" value="Unassembled WGS sequence"/>
</dbReference>
<evidence type="ECO:0000313" key="3">
    <source>
        <dbReference type="Proteomes" id="UP000294508"/>
    </source>
</evidence>
<proteinExistence type="predicted"/>
<name>A0A4R2H3A3_9ACTN</name>
<feature type="domain" description="DUF2249" evidence="1">
    <location>
        <begin position="167"/>
        <end position="236"/>
    </location>
</feature>
<dbReference type="Pfam" id="PF10006">
    <property type="entry name" value="DUF2249"/>
    <property type="match status" value="1"/>
</dbReference>
<sequence>MSASEIFIEATETDPDVIARGTVREAHERLRSGLAELTAAHPGVGGARPRSAELVDFCLHEVRRYLVTADQDMYAPASVDDETRLLVDALRLGAAALDAQIEKLAAADSVEAAWLGVVIASTLDLHLRIEESVLLPALAGLPGVDPLLLATEVRAYLEGKQVEQPTVIDVRNIARGGRHPRVFARYARLAPGEAFILVNSHDPKPLRREFEAIHRGAVSWDYLQTGPEEWRVRIGKVAVDA</sequence>
<dbReference type="InterPro" id="IPR018720">
    <property type="entry name" value="DUF2249"/>
</dbReference>
<dbReference type="OrthoDB" id="8451629at2"/>
<keyword evidence="3" id="KW-1185">Reference proteome</keyword>
<dbReference type="EMBL" id="SLWN01000013">
    <property type="protein sequence ID" value="TCO19636.1"/>
    <property type="molecule type" value="Genomic_DNA"/>
</dbReference>
<dbReference type="RefSeq" id="WP_132213119.1">
    <property type="nucleotide sequence ID" value="NZ_SLWN01000013.1"/>
</dbReference>
<evidence type="ECO:0000313" key="2">
    <source>
        <dbReference type="EMBL" id="TCO19636.1"/>
    </source>
</evidence>
<organism evidence="2 3">
    <name type="scientific">Kribbella steppae</name>
    <dbReference type="NCBI Taxonomy" id="2512223"/>
    <lineage>
        <taxon>Bacteria</taxon>
        <taxon>Bacillati</taxon>
        <taxon>Actinomycetota</taxon>
        <taxon>Actinomycetes</taxon>
        <taxon>Propionibacteriales</taxon>
        <taxon>Kribbellaceae</taxon>
        <taxon>Kribbella</taxon>
    </lineage>
</organism>
<comment type="caution">
    <text evidence="2">The sequence shown here is derived from an EMBL/GenBank/DDBJ whole genome shotgun (WGS) entry which is preliminary data.</text>
</comment>
<evidence type="ECO:0000259" key="1">
    <source>
        <dbReference type="Pfam" id="PF10006"/>
    </source>
</evidence>
<accession>A0A4R2H3A3</accession>
<reference evidence="2 3" key="1">
    <citation type="journal article" date="2015" name="Stand. Genomic Sci.">
        <title>Genomic Encyclopedia of Bacterial and Archaeal Type Strains, Phase III: the genomes of soil and plant-associated and newly described type strains.</title>
        <authorList>
            <person name="Whitman W.B."/>
            <person name="Woyke T."/>
            <person name="Klenk H.P."/>
            <person name="Zhou Y."/>
            <person name="Lilburn T.G."/>
            <person name="Beck B.J."/>
            <person name="De Vos P."/>
            <person name="Vandamme P."/>
            <person name="Eisen J.A."/>
            <person name="Garrity G."/>
            <person name="Hugenholtz P."/>
            <person name="Kyrpides N.C."/>
        </authorList>
    </citation>
    <scope>NUCLEOTIDE SEQUENCE [LARGE SCALE GENOMIC DNA]</scope>
    <source>
        <strain evidence="2 3">VKM Ac-2572</strain>
    </source>
</reference>
<protein>
    <submittedName>
        <fullName evidence="2">Uncharacterized protein (DUF2249 family)</fullName>
    </submittedName>
</protein>